<name>A0AAW0AMY8_9AGAR</name>
<organism evidence="2 3">
    <name type="scientific">Favolaschia claudopus</name>
    <dbReference type="NCBI Taxonomy" id="2862362"/>
    <lineage>
        <taxon>Eukaryota</taxon>
        <taxon>Fungi</taxon>
        <taxon>Dikarya</taxon>
        <taxon>Basidiomycota</taxon>
        <taxon>Agaricomycotina</taxon>
        <taxon>Agaricomycetes</taxon>
        <taxon>Agaricomycetidae</taxon>
        <taxon>Agaricales</taxon>
        <taxon>Marasmiineae</taxon>
        <taxon>Mycenaceae</taxon>
        <taxon>Favolaschia</taxon>
    </lineage>
</organism>
<feature type="region of interest" description="Disordered" evidence="1">
    <location>
        <begin position="1"/>
        <end position="49"/>
    </location>
</feature>
<feature type="compositionally biased region" description="Basic and acidic residues" evidence="1">
    <location>
        <begin position="7"/>
        <end position="31"/>
    </location>
</feature>
<gene>
    <name evidence="2" type="ORF">R3P38DRAFT_3362586</name>
</gene>
<comment type="caution">
    <text evidence="2">The sequence shown here is derived from an EMBL/GenBank/DDBJ whole genome shotgun (WGS) entry which is preliminary data.</text>
</comment>
<accession>A0AAW0AMY8</accession>
<protein>
    <submittedName>
        <fullName evidence="2">Uncharacterized protein</fullName>
    </submittedName>
</protein>
<evidence type="ECO:0000256" key="1">
    <source>
        <dbReference type="SAM" id="MobiDB-lite"/>
    </source>
</evidence>
<evidence type="ECO:0000313" key="3">
    <source>
        <dbReference type="Proteomes" id="UP001362999"/>
    </source>
</evidence>
<proteinExistence type="predicted"/>
<evidence type="ECO:0000313" key="2">
    <source>
        <dbReference type="EMBL" id="KAK7014341.1"/>
    </source>
</evidence>
<reference evidence="2 3" key="1">
    <citation type="journal article" date="2024" name="J Genomics">
        <title>Draft genome sequencing and assembly of Favolaschia claudopus CIRM-BRFM 2984 isolated from oak limbs.</title>
        <authorList>
            <person name="Navarro D."/>
            <person name="Drula E."/>
            <person name="Chaduli D."/>
            <person name="Cazenave R."/>
            <person name="Ahrendt S."/>
            <person name="Wang J."/>
            <person name="Lipzen A."/>
            <person name="Daum C."/>
            <person name="Barry K."/>
            <person name="Grigoriev I.V."/>
            <person name="Favel A."/>
            <person name="Rosso M.N."/>
            <person name="Martin F."/>
        </authorList>
    </citation>
    <scope>NUCLEOTIDE SEQUENCE [LARGE SCALE GENOMIC DNA]</scope>
    <source>
        <strain evidence="2 3">CIRM-BRFM 2984</strain>
    </source>
</reference>
<sequence>MRRRRGKDSEPTRLDENFTKSIAEKASTEKSVHHRYQRATMPGTRGTSTCSKTCRLEQLFLLGRVFCTVSFPLAAPPPIHLFLQCSKCNLSQVHKFTCSCRRSFIIFQLSSLSAGLRETNAAVVCEGRRGK</sequence>
<dbReference type="Proteomes" id="UP001362999">
    <property type="component" value="Unassembled WGS sequence"/>
</dbReference>
<dbReference type="EMBL" id="JAWWNJ010000057">
    <property type="protein sequence ID" value="KAK7014341.1"/>
    <property type="molecule type" value="Genomic_DNA"/>
</dbReference>
<dbReference type="AlphaFoldDB" id="A0AAW0AMY8"/>
<keyword evidence="3" id="KW-1185">Reference proteome</keyword>